<dbReference type="PANTHER" id="PTHR12202">
    <property type="entry name" value="ESF1 HOMOLOG"/>
    <property type="match status" value="1"/>
</dbReference>
<feature type="compositionally biased region" description="Acidic residues" evidence="5">
    <location>
        <begin position="158"/>
        <end position="204"/>
    </location>
</feature>
<proteinExistence type="inferred from homology"/>
<evidence type="ECO:0000256" key="1">
    <source>
        <dbReference type="ARBA" id="ARBA00004604"/>
    </source>
</evidence>
<comment type="caution">
    <text evidence="8">The sequence shown here is derived from an EMBL/GenBank/DDBJ whole genome shotgun (WGS) entry which is preliminary data.</text>
</comment>
<accession>A0A4S4DIY0</accession>
<evidence type="ECO:0000259" key="7">
    <source>
        <dbReference type="Pfam" id="PF25121"/>
    </source>
</evidence>
<comment type="subcellular location">
    <subcellularLocation>
        <location evidence="1">Nucleus</location>
        <location evidence="1">Nucleolus</location>
    </subcellularLocation>
</comment>
<feature type="compositionally biased region" description="Basic and acidic residues" evidence="5">
    <location>
        <begin position="529"/>
        <end position="558"/>
    </location>
</feature>
<keyword evidence="3" id="KW-0175">Coiled coil</keyword>
<evidence type="ECO:0000256" key="3">
    <source>
        <dbReference type="ARBA" id="ARBA00023054"/>
    </source>
</evidence>
<dbReference type="Pfam" id="PF08159">
    <property type="entry name" value="NUC153"/>
    <property type="match status" value="1"/>
</dbReference>
<name>A0A4S4DIY0_CAMSN</name>
<reference evidence="8 9" key="1">
    <citation type="journal article" date="2018" name="Proc. Natl. Acad. Sci. U.S.A.">
        <title>Draft genome sequence of Camellia sinensis var. sinensis provides insights into the evolution of the tea genome and tea quality.</title>
        <authorList>
            <person name="Wei C."/>
            <person name="Yang H."/>
            <person name="Wang S."/>
            <person name="Zhao J."/>
            <person name="Liu C."/>
            <person name="Gao L."/>
            <person name="Xia E."/>
            <person name="Lu Y."/>
            <person name="Tai Y."/>
            <person name="She G."/>
            <person name="Sun J."/>
            <person name="Cao H."/>
            <person name="Tong W."/>
            <person name="Gao Q."/>
            <person name="Li Y."/>
            <person name="Deng W."/>
            <person name="Jiang X."/>
            <person name="Wang W."/>
            <person name="Chen Q."/>
            <person name="Zhang S."/>
            <person name="Li H."/>
            <person name="Wu J."/>
            <person name="Wang P."/>
            <person name="Li P."/>
            <person name="Shi C."/>
            <person name="Zheng F."/>
            <person name="Jian J."/>
            <person name="Huang B."/>
            <person name="Shan D."/>
            <person name="Shi M."/>
            <person name="Fang C."/>
            <person name="Yue Y."/>
            <person name="Li F."/>
            <person name="Li D."/>
            <person name="Wei S."/>
            <person name="Han B."/>
            <person name="Jiang C."/>
            <person name="Yin Y."/>
            <person name="Xia T."/>
            <person name="Zhang Z."/>
            <person name="Bennetzen J.L."/>
            <person name="Zhao S."/>
            <person name="Wan X."/>
        </authorList>
    </citation>
    <scope>NUCLEOTIDE SEQUENCE [LARGE SCALE GENOMIC DNA]</scope>
    <source>
        <strain evidence="9">cv. Shuchazao</strain>
        <tissue evidence="8">Leaf</tissue>
    </source>
</reference>
<feature type="compositionally biased region" description="Acidic residues" evidence="5">
    <location>
        <begin position="269"/>
        <end position="286"/>
    </location>
</feature>
<keyword evidence="4" id="KW-0539">Nucleus</keyword>
<evidence type="ECO:0000259" key="6">
    <source>
        <dbReference type="Pfam" id="PF08159"/>
    </source>
</evidence>
<feature type="region of interest" description="Disordered" evidence="5">
    <location>
        <begin position="572"/>
        <end position="594"/>
    </location>
</feature>
<gene>
    <name evidence="8" type="ORF">TEA_017038</name>
</gene>
<organism evidence="8 9">
    <name type="scientific">Camellia sinensis var. sinensis</name>
    <name type="common">China tea</name>
    <dbReference type="NCBI Taxonomy" id="542762"/>
    <lineage>
        <taxon>Eukaryota</taxon>
        <taxon>Viridiplantae</taxon>
        <taxon>Streptophyta</taxon>
        <taxon>Embryophyta</taxon>
        <taxon>Tracheophyta</taxon>
        <taxon>Spermatophyta</taxon>
        <taxon>Magnoliopsida</taxon>
        <taxon>eudicotyledons</taxon>
        <taxon>Gunneridae</taxon>
        <taxon>Pentapetalae</taxon>
        <taxon>asterids</taxon>
        <taxon>Ericales</taxon>
        <taxon>Theaceae</taxon>
        <taxon>Camellia</taxon>
    </lineage>
</organism>
<dbReference type="Proteomes" id="UP000306102">
    <property type="component" value="Unassembled WGS sequence"/>
</dbReference>
<dbReference type="InterPro" id="IPR056750">
    <property type="entry name" value="RRM_ESF1"/>
</dbReference>
<dbReference type="PANTHER" id="PTHR12202:SF0">
    <property type="entry name" value="ESF1 HOMOLOG"/>
    <property type="match status" value="1"/>
</dbReference>
<evidence type="ECO:0000313" key="9">
    <source>
        <dbReference type="Proteomes" id="UP000306102"/>
    </source>
</evidence>
<feature type="compositionally biased region" description="Acidic residues" evidence="5">
    <location>
        <begin position="445"/>
        <end position="455"/>
    </location>
</feature>
<feature type="region of interest" description="Disordered" evidence="5">
    <location>
        <begin position="266"/>
        <end position="286"/>
    </location>
</feature>
<dbReference type="Pfam" id="PF25121">
    <property type="entry name" value="RRM_ESF1"/>
    <property type="match status" value="1"/>
</dbReference>
<dbReference type="STRING" id="542762.A0A4S4DIY0"/>
<feature type="compositionally biased region" description="Basic and acidic residues" evidence="5">
    <location>
        <begin position="60"/>
        <end position="75"/>
    </location>
</feature>
<feature type="compositionally biased region" description="Basic and acidic residues" evidence="5">
    <location>
        <begin position="658"/>
        <end position="672"/>
    </location>
</feature>
<feature type="compositionally biased region" description="Basic and acidic residues" evidence="5">
    <location>
        <begin position="468"/>
        <end position="488"/>
    </location>
</feature>
<evidence type="ECO:0000256" key="2">
    <source>
        <dbReference type="ARBA" id="ARBA00009087"/>
    </source>
</evidence>
<feature type="domain" description="ESF1 RRM" evidence="7">
    <location>
        <begin position="210"/>
        <end position="353"/>
    </location>
</feature>
<feature type="compositionally biased region" description="Basic and acidic residues" evidence="5">
    <location>
        <begin position="144"/>
        <end position="157"/>
    </location>
</feature>
<feature type="domain" description="NUC153" evidence="6">
    <location>
        <begin position="608"/>
        <end position="631"/>
    </location>
</feature>
<dbReference type="GO" id="GO:0003723">
    <property type="term" value="F:RNA binding"/>
    <property type="evidence" value="ECO:0007669"/>
    <property type="project" value="TreeGrafter"/>
</dbReference>
<dbReference type="GO" id="GO:0005730">
    <property type="term" value="C:nucleolus"/>
    <property type="evidence" value="ECO:0007669"/>
    <property type="project" value="UniProtKB-SubCell"/>
</dbReference>
<comment type="similarity">
    <text evidence="2">Belongs to the ESF1 family.</text>
</comment>
<protein>
    <submittedName>
        <fullName evidence="8">Uncharacterized protein</fullName>
    </submittedName>
</protein>
<feature type="region of interest" description="Disordered" evidence="5">
    <location>
        <begin position="625"/>
        <end position="672"/>
    </location>
</feature>
<keyword evidence="9" id="KW-1185">Reference proteome</keyword>
<dbReference type="GO" id="GO:0006364">
    <property type="term" value="P:rRNA processing"/>
    <property type="evidence" value="ECO:0007669"/>
    <property type="project" value="InterPro"/>
</dbReference>
<dbReference type="AlphaFoldDB" id="A0A4S4DIY0"/>
<evidence type="ECO:0000313" key="8">
    <source>
        <dbReference type="EMBL" id="THG02808.1"/>
    </source>
</evidence>
<feature type="compositionally biased region" description="Basic and acidic residues" evidence="5">
    <location>
        <begin position="26"/>
        <end position="37"/>
    </location>
</feature>
<feature type="region of interest" description="Disordered" evidence="5">
    <location>
        <begin position="406"/>
        <end position="558"/>
    </location>
</feature>
<feature type="compositionally biased region" description="Acidic residues" evidence="5">
    <location>
        <begin position="408"/>
        <end position="425"/>
    </location>
</feature>
<dbReference type="InterPro" id="IPR012580">
    <property type="entry name" value="NUC153"/>
</dbReference>
<evidence type="ECO:0000256" key="5">
    <source>
        <dbReference type="SAM" id="MobiDB-lite"/>
    </source>
</evidence>
<feature type="compositionally biased region" description="Acidic residues" evidence="5">
    <location>
        <begin position="117"/>
        <end position="132"/>
    </location>
</feature>
<dbReference type="EMBL" id="SDRB02011112">
    <property type="protein sequence ID" value="THG02808.1"/>
    <property type="molecule type" value="Genomic_DNA"/>
</dbReference>
<feature type="compositionally biased region" description="Basic residues" evidence="5">
    <location>
        <begin position="489"/>
        <end position="501"/>
    </location>
</feature>
<feature type="region of interest" description="Disordered" evidence="5">
    <location>
        <begin position="1"/>
        <end position="205"/>
    </location>
</feature>
<sequence>MGSKNKNSKKDSKNESAGATKGAQDSGRRHGSEKVITDSRFASVHSDPRFAKHSKHKSKVTIDSRFDRVFTDKRFSSSSAQIDKRGKRKKDSSQNPLKHYYRLEEEEQKSKEVVKDEDIESDAESEESESEREEQLKKPGGKSFDVELKSKSEASESEKDDEDEDVQDEDVESDGDSSSDTTDSEEEDDIDSEEDNFVPEENVPEIDKETRRLAVVNLDWSHVKAVDLYVLLSSFLPKGGQILSVVVYPSEFGLKRMEEEALHGPVGLFDDDNEQNGSDDDNDDEIDEKKLRAYEISRLRYYYAVVECDSVATADYLYKTCDGVEFERSSNKLDLRFIPDSMEFKNPPRDVATEAPTSYEGVDFQTRALQQSKIHLTWDEDEPQRAKTLKRKFNADELAEMEFKEFLASDESETDEDENDDAMEDCPEKKHKKQDLYRALLQSGEESDEDEEDHQDMEVTFNTGLEGISKRILEKKDKKSETVWEAHLRKSKEKKMARKNSSKYSTDDESSDTDQGPKEDLDDFFVEEPSIKGSKEGRGKSDLKGKKKHEEAAKEAEASKAELELLLADDNGGDASLKGYNLKPKKAKGKKGKEIPDEAKIPTVDFDDPRFSALFTSPLYALDPTDPQFKRSATYARQLTQKHRKGDQEEPVPAQLPSDDKNEYSRSDKLSSEKDKYELSTLVRSIKMKSKQVQIPSKMVAVGREAKVGKELGMDDGGRKRVGEGWWWQCGRGLEVESQGGLVAAVLGVAKLGLSEKTSPKCLQALYSTSPPSSKHPPPSYKYKFVDCKPPPIVDLNLGYIFYYGGGGSGLGRGEPFVELDVACGSTVVVRVTAPKFLGFIVYKCKNSSVVNHLVKAVVNQDSEEVNHL</sequence>
<dbReference type="InterPro" id="IPR039754">
    <property type="entry name" value="Esf1"/>
</dbReference>
<evidence type="ECO:0000256" key="4">
    <source>
        <dbReference type="ARBA" id="ARBA00023242"/>
    </source>
</evidence>